<sequence length="102" mass="11307">MLRLLANVAVRIADGEVLDRKWLIEQINAPPQSDDAANAKARGPLLTVPEAASRLRISRWGIYDLIHKRHLLSVKIGSRRFVPSSEVARYVNSLPLSGGQLL</sequence>
<organism evidence="2 3">
    <name type="scientific">Nocardia amamiensis</name>
    <dbReference type="NCBI Taxonomy" id="404578"/>
    <lineage>
        <taxon>Bacteria</taxon>
        <taxon>Bacillati</taxon>
        <taxon>Actinomycetota</taxon>
        <taxon>Actinomycetes</taxon>
        <taxon>Mycobacteriales</taxon>
        <taxon>Nocardiaceae</taxon>
        <taxon>Nocardia</taxon>
    </lineage>
</organism>
<comment type="caution">
    <text evidence="2">The sequence shown here is derived from an EMBL/GenBank/DDBJ whole genome shotgun (WGS) entry which is preliminary data.</text>
</comment>
<dbReference type="InterPro" id="IPR010093">
    <property type="entry name" value="SinI_DNA-bd"/>
</dbReference>
<dbReference type="EMBL" id="JADLQX010000010">
    <property type="protein sequence ID" value="MBF6298964.1"/>
    <property type="molecule type" value="Genomic_DNA"/>
</dbReference>
<reference evidence="2 3" key="1">
    <citation type="submission" date="2020-10" db="EMBL/GenBank/DDBJ databases">
        <title>Identification of Nocardia species via Next-generation sequencing and recognition of intraspecies genetic diversity.</title>
        <authorList>
            <person name="Li P."/>
            <person name="Li P."/>
            <person name="Lu B."/>
        </authorList>
    </citation>
    <scope>NUCLEOTIDE SEQUENCE [LARGE SCALE GENOMIC DNA]</scope>
    <source>
        <strain evidence="2 3">BJ06-0157</strain>
    </source>
</reference>
<keyword evidence="3" id="KW-1185">Reference proteome</keyword>
<evidence type="ECO:0000313" key="2">
    <source>
        <dbReference type="EMBL" id="MBF6298964.1"/>
    </source>
</evidence>
<evidence type="ECO:0000313" key="3">
    <source>
        <dbReference type="Proteomes" id="UP000702209"/>
    </source>
</evidence>
<protein>
    <submittedName>
        <fullName evidence="2">Helix-turn-helix domain-containing protein</fullName>
    </submittedName>
</protein>
<evidence type="ECO:0000259" key="1">
    <source>
        <dbReference type="Pfam" id="PF12728"/>
    </source>
</evidence>
<accession>A0ABS0CVU7</accession>
<feature type="domain" description="Helix-turn-helix" evidence="1">
    <location>
        <begin position="45"/>
        <end position="93"/>
    </location>
</feature>
<name>A0ABS0CVU7_9NOCA</name>
<dbReference type="InterPro" id="IPR041657">
    <property type="entry name" value="HTH_17"/>
</dbReference>
<gene>
    <name evidence="2" type="ORF">IU459_15635</name>
</gene>
<dbReference type="Proteomes" id="UP000702209">
    <property type="component" value="Unassembled WGS sequence"/>
</dbReference>
<dbReference type="Pfam" id="PF12728">
    <property type="entry name" value="HTH_17"/>
    <property type="match status" value="1"/>
</dbReference>
<dbReference type="NCBIfam" id="TIGR01764">
    <property type="entry name" value="excise"/>
    <property type="match status" value="1"/>
</dbReference>
<proteinExistence type="predicted"/>